<proteinExistence type="inferred from homology"/>
<comment type="subcellular location">
    <subcellularLocation>
        <location evidence="1">Cell membrane</location>
        <topology evidence="1">Multi-pass membrane protein</topology>
    </subcellularLocation>
</comment>
<keyword evidence="3" id="KW-0813">Transport</keyword>
<dbReference type="GO" id="GO:0072320">
    <property type="term" value="F:volume-sensitive chloride channel activity"/>
    <property type="evidence" value="ECO:0007669"/>
    <property type="project" value="TreeGrafter"/>
</dbReference>
<evidence type="ECO:0000256" key="6">
    <source>
        <dbReference type="ARBA" id="ARBA00022989"/>
    </source>
</evidence>
<reference evidence="15 16" key="1">
    <citation type="journal article" date="2024" name="Nat. Commun.">
        <title>Phylogenomics reveals the evolutionary origins of lichenization in chlorophyte algae.</title>
        <authorList>
            <person name="Puginier C."/>
            <person name="Libourel C."/>
            <person name="Otte J."/>
            <person name="Skaloud P."/>
            <person name="Haon M."/>
            <person name="Grisel S."/>
            <person name="Petersen M."/>
            <person name="Berrin J.G."/>
            <person name="Delaux P.M."/>
            <person name="Dal Grande F."/>
            <person name="Keller J."/>
        </authorList>
    </citation>
    <scope>NUCLEOTIDE SEQUENCE [LARGE SCALE GENOMIC DNA]</scope>
    <source>
        <strain evidence="15 16">SAG 2036</strain>
    </source>
</reference>
<keyword evidence="10" id="KW-0325">Glycoprotein</keyword>
<gene>
    <name evidence="15" type="ORF">WJX73_000800</name>
</gene>
<accession>A0AAW1NU05</accession>
<keyword evidence="7" id="KW-0406">Ion transport</keyword>
<keyword evidence="11" id="KW-0868">Chloride</keyword>
<evidence type="ECO:0000313" key="15">
    <source>
        <dbReference type="EMBL" id="KAK9791804.1"/>
    </source>
</evidence>
<keyword evidence="6 14" id="KW-1133">Transmembrane helix</keyword>
<dbReference type="AlphaFoldDB" id="A0AAW1NU05"/>
<dbReference type="PANTHER" id="PTHR12424">
    <property type="entry name" value="TWEETY-RELATED"/>
    <property type="match status" value="1"/>
</dbReference>
<feature type="compositionally biased region" description="Pro residues" evidence="13">
    <location>
        <begin position="491"/>
        <end position="500"/>
    </location>
</feature>
<evidence type="ECO:0000256" key="1">
    <source>
        <dbReference type="ARBA" id="ARBA00004651"/>
    </source>
</evidence>
<dbReference type="InterPro" id="IPR006990">
    <property type="entry name" value="Tweety"/>
</dbReference>
<evidence type="ECO:0000256" key="4">
    <source>
        <dbReference type="ARBA" id="ARBA00022475"/>
    </source>
</evidence>
<keyword evidence="12" id="KW-0407">Ion channel</keyword>
<keyword evidence="16" id="KW-1185">Reference proteome</keyword>
<feature type="transmembrane region" description="Helical" evidence="14">
    <location>
        <begin position="95"/>
        <end position="116"/>
    </location>
</feature>
<comment type="similarity">
    <text evidence="2">Belongs to the tweety family.</text>
</comment>
<evidence type="ECO:0000256" key="10">
    <source>
        <dbReference type="ARBA" id="ARBA00023180"/>
    </source>
</evidence>
<dbReference type="Pfam" id="PF04906">
    <property type="entry name" value="Tweety"/>
    <property type="match status" value="1"/>
</dbReference>
<feature type="transmembrane region" description="Helical" evidence="14">
    <location>
        <begin position="37"/>
        <end position="61"/>
    </location>
</feature>
<dbReference type="PANTHER" id="PTHR12424:SF8">
    <property type="entry name" value="PROTEIN TWEETY"/>
    <property type="match status" value="1"/>
</dbReference>
<feature type="transmembrane region" description="Helical" evidence="14">
    <location>
        <begin position="272"/>
        <end position="295"/>
    </location>
</feature>
<evidence type="ECO:0000256" key="2">
    <source>
        <dbReference type="ARBA" id="ARBA00009849"/>
    </source>
</evidence>
<evidence type="ECO:0000256" key="14">
    <source>
        <dbReference type="SAM" id="Phobius"/>
    </source>
</evidence>
<evidence type="ECO:0000256" key="8">
    <source>
        <dbReference type="ARBA" id="ARBA00023136"/>
    </source>
</evidence>
<dbReference type="GO" id="GO:0005886">
    <property type="term" value="C:plasma membrane"/>
    <property type="evidence" value="ECO:0007669"/>
    <property type="project" value="UniProtKB-SubCell"/>
</dbReference>
<dbReference type="GO" id="GO:0034707">
    <property type="term" value="C:chloride channel complex"/>
    <property type="evidence" value="ECO:0007669"/>
    <property type="project" value="UniProtKB-KW"/>
</dbReference>
<evidence type="ECO:0000256" key="12">
    <source>
        <dbReference type="ARBA" id="ARBA00023303"/>
    </source>
</evidence>
<evidence type="ECO:0000313" key="16">
    <source>
        <dbReference type="Proteomes" id="UP001465755"/>
    </source>
</evidence>
<protein>
    <submittedName>
        <fullName evidence="15">Uncharacterized protein</fullName>
    </submittedName>
</protein>
<comment type="caution">
    <text evidence="15">The sequence shown here is derived from an EMBL/GenBank/DDBJ whole genome shotgun (WGS) entry which is preliminary data.</text>
</comment>
<evidence type="ECO:0000256" key="9">
    <source>
        <dbReference type="ARBA" id="ARBA00023173"/>
    </source>
</evidence>
<feature type="transmembrane region" description="Helical" evidence="14">
    <location>
        <begin position="237"/>
        <end position="260"/>
    </location>
</feature>
<feature type="region of interest" description="Disordered" evidence="13">
    <location>
        <begin position="473"/>
        <end position="510"/>
    </location>
</feature>
<evidence type="ECO:0000256" key="3">
    <source>
        <dbReference type="ARBA" id="ARBA00022448"/>
    </source>
</evidence>
<name>A0AAW1NU05_9CHLO</name>
<evidence type="ECO:0000256" key="5">
    <source>
        <dbReference type="ARBA" id="ARBA00022692"/>
    </source>
</evidence>
<dbReference type="GO" id="GO:0005229">
    <property type="term" value="F:intracellularly calcium-gated chloride channel activity"/>
    <property type="evidence" value="ECO:0007669"/>
    <property type="project" value="TreeGrafter"/>
</dbReference>
<keyword evidence="5 14" id="KW-0812">Transmembrane</keyword>
<keyword evidence="9" id="KW-0869">Chloride channel</keyword>
<dbReference type="Proteomes" id="UP001465755">
    <property type="component" value="Unassembled WGS sequence"/>
</dbReference>
<keyword evidence="4" id="KW-1003">Cell membrane</keyword>
<evidence type="ECO:0000256" key="7">
    <source>
        <dbReference type="ARBA" id="ARBA00023065"/>
    </source>
</evidence>
<evidence type="ECO:0000256" key="11">
    <source>
        <dbReference type="ARBA" id="ARBA00023214"/>
    </source>
</evidence>
<sequence>MSNQTLPSCTTYVSGSDYSATAAANFNPQQASYYKSNITYCLPAIIIGGICWIFAIIFFLWQCSICCRRVTWRNWRTKRFDEEADRPRRRLRNTLITMAVVLLTAGTIGTSIWGLVEGLQKTDGRVQNFWDVLGDVRNTLEGIQSDGQGLVNNITAVGTALVTASNAIPSLQTQLNLAGFNVPQLESELNSAESATASAASSGQSVLDNLQSDGINSINSIFKQQDRTNHYYDTYRVVALAVLFGVYMAFSLIVGLLTSLGRMPRTNSAFTLIFWLLVGLVLVIGSGVLLGALHVSKDACLYAQNYIVTLVNQKDAGSRGGIAVSYYLGNIQVPDNEVLEEIFGLNASVLAAYRAEPGIQKLENFLQSDYAPLILQSGVPPISQADQSTILGIPALLNGTQGGINTLQAAVNVNNIYPLYIQAKALICCDLISILFTLWLAWTITGALGGAEAVLATWASFYSLVPKDYSKEDLANTGRGSPTAAQGSGPPRLPDIPPTAPKCRTRRSSE</sequence>
<organism evidence="15 16">
    <name type="scientific">Symbiochloris irregularis</name>
    <dbReference type="NCBI Taxonomy" id="706552"/>
    <lineage>
        <taxon>Eukaryota</taxon>
        <taxon>Viridiplantae</taxon>
        <taxon>Chlorophyta</taxon>
        <taxon>core chlorophytes</taxon>
        <taxon>Trebouxiophyceae</taxon>
        <taxon>Trebouxiales</taxon>
        <taxon>Trebouxiaceae</taxon>
        <taxon>Symbiochloris</taxon>
    </lineage>
</organism>
<dbReference type="EMBL" id="JALJOQ010000172">
    <property type="protein sequence ID" value="KAK9791804.1"/>
    <property type="molecule type" value="Genomic_DNA"/>
</dbReference>
<keyword evidence="8 14" id="KW-0472">Membrane</keyword>
<evidence type="ECO:0000256" key="13">
    <source>
        <dbReference type="SAM" id="MobiDB-lite"/>
    </source>
</evidence>